<feature type="region of interest" description="Disordered" evidence="2">
    <location>
        <begin position="75"/>
        <end position="100"/>
    </location>
</feature>
<organism evidence="4 5">
    <name type="scientific">Phascolomyces articulosus</name>
    <dbReference type="NCBI Taxonomy" id="60185"/>
    <lineage>
        <taxon>Eukaryota</taxon>
        <taxon>Fungi</taxon>
        <taxon>Fungi incertae sedis</taxon>
        <taxon>Mucoromycota</taxon>
        <taxon>Mucoromycotina</taxon>
        <taxon>Mucoromycetes</taxon>
        <taxon>Mucorales</taxon>
        <taxon>Lichtheimiaceae</taxon>
        <taxon>Phascolomyces</taxon>
    </lineage>
</organism>
<proteinExistence type="predicted"/>
<dbReference type="GO" id="GO:1990644">
    <property type="term" value="F:microtubule site clamp"/>
    <property type="evidence" value="ECO:0007669"/>
    <property type="project" value="TreeGrafter"/>
</dbReference>
<feature type="coiled-coil region" evidence="1">
    <location>
        <begin position="200"/>
        <end position="291"/>
    </location>
</feature>
<dbReference type="AlphaFoldDB" id="A0AAD5KJ78"/>
<dbReference type="InterPro" id="IPR040349">
    <property type="entry name" value="Csm1/Pcs1"/>
</dbReference>
<dbReference type="GO" id="GO:0034506">
    <property type="term" value="C:chromosome, centromeric core domain"/>
    <property type="evidence" value="ECO:0007669"/>
    <property type="project" value="TreeGrafter"/>
</dbReference>
<reference evidence="4" key="1">
    <citation type="journal article" date="2022" name="IScience">
        <title>Evolution of zygomycete secretomes and the origins of terrestrial fungal ecologies.</title>
        <authorList>
            <person name="Chang Y."/>
            <person name="Wang Y."/>
            <person name="Mondo S."/>
            <person name="Ahrendt S."/>
            <person name="Andreopoulos W."/>
            <person name="Barry K."/>
            <person name="Beard J."/>
            <person name="Benny G.L."/>
            <person name="Blankenship S."/>
            <person name="Bonito G."/>
            <person name="Cuomo C."/>
            <person name="Desiro A."/>
            <person name="Gervers K.A."/>
            <person name="Hundley H."/>
            <person name="Kuo A."/>
            <person name="LaButti K."/>
            <person name="Lang B.F."/>
            <person name="Lipzen A."/>
            <person name="O'Donnell K."/>
            <person name="Pangilinan J."/>
            <person name="Reynolds N."/>
            <person name="Sandor L."/>
            <person name="Smith M.E."/>
            <person name="Tsang A."/>
            <person name="Grigoriev I.V."/>
            <person name="Stajich J.E."/>
            <person name="Spatafora J.W."/>
        </authorList>
    </citation>
    <scope>NUCLEOTIDE SEQUENCE</scope>
    <source>
        <strain evidence="4">RSA 2281</strain>
    </source>
</reference>
<evidence type="ECO:0000259" key="3">
    <source>
        <dbReference type="Pfam" id="PF12539"/>
    </source>
</evidence>
<dbReference type="Pfam" id="PF12539">
    <property type="entry name" value="Csm1"/>
    <property type="match status" value="1"/>
</dbReference>
<evidence type="ECO:0000256" key="2">
    <source>
        <dbReference type="SAM" id="MobiDB-lite"/>
    </source>
</evidence>
<dbReference type="InterPro" id="IPR038608">
    <property type="entry name" value="Csm1/Pcs1_C_sf"/>
</dbReference>
<evidence type="ECO:0000256" key="1">
    <source>
        <dbReference type="SAM" id="Coils"/>
    </source>
</evidence>
<dbReference type="GO" id="GO:0005730">
    <property type="term" value="C:nucleolus"/>
    <property type="evidence" value="ECO:0007669"/>
    <property type="project" value="TreeGrafter"/>
</dbReference>
<evidence type="ECO:0000313" key="4">
    <source>
        <dbReference type="EMBL" id="KAI9272744.1"/>
    </source>
</evidence>
<protein>
    <recommendedName>
        <fullName evidence="3">Monopolin complex subunit Csm1/Pcs1 C-terminal domain-containing protein</fullName>
    </recommendedName>
</protein>
<dbReference type="GO" id="GO:0033551">
    <property type="term" value="C:monopolin complex"/>
    <property type="evidence" value="ECO:0007669"/>
    <property type="project" value="InterPro"/>
</dbReference>
<gene>
    <name evidence="4" type="ORF">BDA99DRAFT_556349</name>
</gene>
<feature type="compositionally biased region" description="Low complexity" evidence="2">
    <location>
        <begin position="50"/>
        <end position="62"/>
    </location>
</feature>
<comment type="caution">
    <text evidence="4">The sequence shown here is derived from an EMBL/GenBank/DDBJ whole genome shotgun (WGS) entry which is preliminary data.</text>
</comment>
<keyword evidence="1" id="KW-0175">Coiled coil</keyword>
<dbReference type="Proteomes" id="UP001209540">
    <property type="component" value="Unassembled WGS sequence"/>
</dbReference>
<dbReference type="GO" id="GO:0072686">
    <property type="term" value="C:mitotic spindle"/>
    <property type="evidence" value="ECO:0007669"/>
    <property type="project" value="TreeGrafter"/>
</dbReference>
<dbReference type="PANTHER" id="PTHR28006:SF1">
    <property type="entry name" value="MONOPOLIN COMPLEX SUBUNIT CSM1"/>
    <property type="match status" value="1"/>
</dbReference>
<sequence length="406" mass="47663">MHRGRAITQALKLRSQQVFDDDDDFDDILPTSSQDVKQKSLEPTFRKPLQTQTQTQPQQQPTEDYEYLPELDDPRITADMNSRPRPAYSQVPTTPRRDITEGDYDAINEFTYSATPNRRRAQKRTSDLAFYDEKQPEYSTPNRRIPSSVPHMNNGHNALAGYTSSREYELEQQLLKLQNQFEELVNVRYTEPEILCKNFRNTAERHIEDSNATIQHLQQRLDEKEKKLEETESALQQKNIALLQYEDEIQELKSEATQQQQRSQQMLNAEKEQWNSEKAVLQAKVTRLEAENNVHLLPRPKSFEQKQLVETYEDLSGMLITDVKQTNEGYAYNCIQTGSQGTLQFKLYRQDRPTREFRYQPILDPVRDKEIISRLPPKMTREINFRQDQAPVFHCKLSYALLQSKK</sequence>
<dbReference type="Gene3D" id="3.90.1150.80">
    <property type="match status" value="1"/>
</dbReference>
<evidence type="ECO:0000313" key="5">
    <source>
        <dbReference type="Proteomes" id="UP001209540"/>
    </source>
</evidence>
<feature type="domain" description="Monopolin complex subunit Csm1/Pcs1 C-terminal" evidence="3">
    <location>
        <begin position="310"/>
        <end position="387"/>
    </location>
</feature>
<dbReference type="InterPro" id="IPR020981">
    <property type="entry name" value="Csm1/Pcs1_C"/>
</dbReference>
<accession>A0AAD5KJ78</accession>
<name>A0AAD5KJ78_9FUNG</name>
<dbReference type="GO" id="GO:0051315">
    <property type="term" value="P:attachment of mitotic spindle microtubules to kinetochore"/>
    <property type="evidence" value="ECO:0007669"/>
    <property type="project" value="TreeGrafter"/>
</dbReference>
<dbReference type="PANTHER" id="PTHR28006">
    <property type="entry name" value="MONOPOLIN COMPLEX SUBUNIT CSM1"/>
    <property type="match status" value="1"/>
</dbReference>
<reference evidence="4" key="2">
    <citation type="submission" date="2023-02" db="EMBL/GenBank/DDBJ databases">
        <authorList>
            <consortium name="DOE Joint Genome Institute"/>
            <person name="Mondo S.J."/>
            <person name="Chang Y."/>
            <person name="Wang Y."/>
            <person name="Ahrendt S."/>
            <person name="Andreopoulos W."/>
            <person name="Barry K."/>
            <person name="Beard J."/>
            <person name="Benny G.L."/>
            <person name="Blankenship S."/>
            <person name="Bonito G."/>
            <person name="Cuomo C."/>
            <person name="Desiro A."/>
            <person name="Gervers K.A."/>
            <person name="Hundley H."/>
            <person name="Kuo A."/>
            <person name="LaButti K."/>
            <person name="Lang B.F."/>
            <person name="Lipzen A."/>
            <person name="O'Donnell K."/>
            <person name="Pangilinan J."/>
            <person name="Reynolds N."/>
            <person name="Sandor L."/>
            <person name="Smith M.W."/>
            <person name="Tsang A."/>
            <person name="Grigoriev I.V."/>
            <person name="Stajich J.E."/>
            <person name="Spatafora J.W."/>
        </authorList>
    </citation>
    <scope>NUCLEOTIDE SEQUENCE</scope>
    <source>
        <strain evidence="4">RSA 2281</strain>
    </source>
</reference>
<feature type="region of interest" description="Disordered" evidence="2">
    <location>
        <begin position="19"/>
        <end position="63"/>
    </location>
</feature>
<keyword evidence="5" id="KW-1185">Reference proteome</keyword>
<dbReference type="EMBL" id="JAIXMP010000005">
    <property type="protein sequence ID" value="KAI9272744.1"/>
    <property type="molecule type" value="Genomic_DNA"/>
</dbReference>
<dbReference type="GO" id="GO:0045144">
    <property type="term" value="P:meiotic sister chromatid segregation"/>
    <property type="evidence" value="ECO:0007669"/>
    <property type="project" value="TreeGrafter"/>
</dbReference>
<dbReference type="CDD" id="cd23787">
    <property type="entry name" value="RWD_CSM1"/>
    <property type="match status" value="1"/>
</dbReference>